<dbReference type="Proteomes" id="UP000053766">
    <property type="component" value="Unassembled WGS sequence"/>
</dbReference>
<reference evidence="3" key="2">
    <citation type="journal article" date="2016" name="Sci. Rep.">
        <title>Dictyocaulus viviparus genome, variome and transcriptome elucidate lungworm biology and support future intervention.</title>
        <authorList>
            <person name="McNulty S.N."/>
            <person name="Strube C."/>
            <person name="Rosa B.A."/>
            <person name="Martin J.C."/>
            <person name="Tyagi R."/>
            <person name="Choi Y.J."/>
            <person name="Wang Q."/>
            <person name="Hallsworth Pepin K."/>
            <person name="Zhang X."/>
            <person name="Ozersky P."/>
            <person name="Wilson R.K."/>
            <person name="Sternberg P.W."/>
            <person name="Gasser R.B."/>
            <person name="Mitreva M."/>
        </authorList>
    </citation>
    <scope>NUCLEOTIDE SEQUENCE [LARGE SCALE GENOMIC DNA]</scope>
    <source>
        <strain evidence="3">HannoverDv2000</strain>
    </source>
</reference>
<evidence type="ECO:0000256" key="1">
    <source>
        <dbReference type="SAM" id="Phobius"/>
    </source>
</evidence>
<protein>
    <submittedName>
        <fullName evidence="2">Uncharacterized protein</fullName>
    </submittedName>
</protein>
<evidence type="ECO:0000313" key="2">
    <source>
        <dbReference type="EMBL" id="KJH40528.1"/>
    </source>
</evidence>
<proteinExistence type="predicted"/>
<organism evidence="2 3">
    <name type="scientific">Dictyocaulus viviparus</name>
    <name type="common">Bovine lungworm</name>
    <dbReference type="NCBI Taxonomy" id="29172"/>
    <lineage>
        <taxon>Eukaryota</taxon>
        <taxon>Metazoa</taxon>
        <taxon>Ecdysozoa</taxon>
        <taxon>Nematoda</taxon>
        <taxon>Chromadorea</taxon>
        <taxon>Rhabditida</taxon>
        <taxon>Rhabditina</taxon>
        <taxon>Rhabditomorpha</taxon>
        <taxon>Strongyloidea</taxon>
        <taxon>Metastrongylidae</taxon>
        <taxon>Dictyocaulus</taxon>
    </lineage>
</organism>
<name>A0A0D8X7L3_DICVI</name>
<dbReference type="AlphaFoldDB" id="A0A0D8X7L3"/>
<dbReference type="EMBL" id="KN717141">
    <property type="protein sequence ID" value="KJH40528.1"/>
    <property type="molecule type" value="Genomic_DNA"/>
</dbReference>
<feature type="transmembrane region" description="Helical" evidence="1">
    <location>
        <begin position="21"/>
        <end position="45"/>
    </location>
</feature>
<sequence>MVIVLRAHHRGSSERFLSLTPALQASTVSIVMLVLLASVIILFLVHEYSSFLAMLLSLVQILYSCSAFLFAGYVFRMRFLYEREDGPPHMTERKRDISRALLDHGDAVKNNVSGTPKNSVSDTYLGTSQNLYDSAPMVSIV</sequence>
<accession>A0A0D8X7L3</accession>
<dbReference type="OrthoDB" id="5801569at2759"/>
<gene>
    <name evidence="2" type="ORF">DICVIV_13516</name>
</gene>
<reference evidence="2 3" key="1">
    <citation type="submission" date="2013-11" db="EMBL/GenBank/DDBJ databases">
        <title>Draft genome of the bovine lungworm Dictyocaulus viviparus.</title>
        <authorList>
            <person name="Mitreva M."/>
        </authorList>
    </citation>
    <scope>NUCLEOTIDE SEQUENCE [LARGE SCALE GENOMIC DNA]</scope>
    <source>
        <strain evidence="2 3">HannoverDv2000</strain>
    </source>
</reference>
<feature type="transmembrane region" description="Helical" evidence="1">
    <location>
        <begin position="51"/>
        <end position="75"/>
    </location>
</feature>
<keyword evidence="1" id="KW-1133">Transmembrane helix</keyword>
<keyword evidence="3" id="KW-1185">Reference proteome</keyword>
<keyword evidence="1" id="KW-0472">Membrane</keyword>
<evidence type="ECO:0000313" key="3">
    <source>
        <dbReference type="Proteomes" id="UP000053766"/>
    </source>
</evidence>
<keyword evidence="1" id="KW-0812">Transmembrane</keyword>